<feature type="region of interest" description="Disordered" evidence="1">
    <location>
        <begin position="62"/>
        <end position="82"/>
    </location>
</feature>
<sequence>MLSTSLSPAVHEAQTPPPQRPQKTTEQKRVAMVKPRDYEEAFAFTLFGSAATFPGGGRFVPTGFKDLQTKSLKDTATRSRAE</sequence>
<reference evidence="2 3" key="1">
    <citation type="journal article" date="2013" name="Fungal Biol.">
        <title>Analysis of microsatellite markers in the genome of the plant pathogen Ceratocystis fimbriata.</title>
        <authorList>
            <person name="Simpson M.C."/>
            <person name="Wilken P.M."/>
            <person name="Coetzee M.P."/>
            <person name="Wingfield M.J."/>
            <person name="Wingfield B.D."/>
        </authorList>
    </citation>
    <scope>NUCLEOTIDE SEQUENCE [LARGE SCALE GENOMIC DNA]</scope>
    <source>
        <strain evidence="2 3">CBS 114723</strain>
    </source>
</reference>
<dbReference type="EMBL" id="APWK03000162">
    <property type="protein sequence ID" value="PHH49891.1"/>
    <property type="molecule type" value="Genomic_DNA"/>
</dbReference>
<gene>
    <name evidence="2" type="ORF">CFIMG_007596RA00001</name>
</gene>
<organism evidence="2 3">
    <name type="scientific">Ceratocystis fimbriata CBS 114723</name>
    <dbReference type="NCBI Taxonomy" id="1035309"/>
    <lineage>
        <taxon>Eukaryota</taxon>
        <taxon>Fungi</taxon>
        <taxon>Dikarya</taxon>
        <taxon>Ascomycota</taxon>
        <taxon>Pezizomycotina</taxon>
        <taxon>Sordariomycetes</taxon>
        <taxon>Hypocreomycetidae</taxon>
        <taxon>Microascales</taxon>
        <taxon>Ceratocystidaceae</taxon>
        <taxon>Ceratocystis</taxon>
    </lineage>
</organism>
<proteinExistence type="predicted"/>
<evidence type="ECO:0000313" key="2">
    <source>
        <dbReference type="EMBL" id="PHH49891.1"/>
    </source>
</evidence>
<feature type="compositionally biased region" description="Basic and acidic residues" evidence="1">
    <location>
        <begin position="67"/>
        <end position="82"/>
    </location>
</feature>
<dbReference type="Proteomes" id="UP000222788">
    <property type="component" value="Unassembled WGS sequence"/>
</dbReference>
<protein>
    <submittedName>
        <fullName evidence="2">Uncharacterized protein</fullName>
    </submittedName>
</protein>
<accession>A0A2C5WW64</accession>
<comment type="caution">
    <text evidence="2">The sequence shown here is derived from an EMBL/GenBank/DDBJ whole genome shotgun (WGS) entry which is preliminary data.</text>
</comment>
<dbReference type="AlphaFoldDB" id="A0A2C5WW64"/>
<evidence type="ECO:0000256" key="1">
    <source>
        <dbReference type="SAM" id="MobiDB-lite"/>
    </source>
</evidence>
<name>A0A2C5WW64_9PEZI</name>
<keyword evidence="3" id="KW-1185">Reference proteome</keyword>
<reference evidence="2 3" key="2">
    <citation type="journal article" date="2013" name="IMA Fungus">
        <title>IMA Genome-F 1: Ceratocystis fimbriata: Draft nuclear genome sequence for the plant pathogen, Ceratocystis fimbriata.</title>
        <authorList>
            <person name="Wilken P.M."/>
            <person name="Steenkamp E.T."/>
            <person name="Wingfield M.J."/>
            <person name="de Beer Z.W."/>
            <person name="Wingfield B.D."/>
        </authorList>
    </citation>
    <scope>NUCLEOTIDE SEQUENCE [LARGE SCALE GENOMIC DNA]</scope>
    <source>
        <strain evidence="2 3">CBS 114723</strain>
    </source>
</reference>
<evidence type="ECO:0000313" key="3">
    <source>
        <dbReference type="Proteomes" id="UP000222788"/>
    </source>
</evidence>
<feature type="region of interest" description="Disordered" evidence="1">
    <location>
        <begin position="1"/>
        <end position="29"/>
    </location>
</feature>